<name>A0A6N9TN23_DISTH</name>
<reference evidence="1 2" key="1">
    <citation type="submission" date="2020-02" db="EMBL/GenBank/DDBJ databases">
        <title>Comparative genomics of sulfur disproportionating microorganisms.</title>
        <authorList>
            <person name="Ward L.M."/>
            <person name="Bertran E."/>
            <person name="Johnston D.T."/>
        </authorList>
    </citation>
    <scope>NUCLEOTIDE SEQUENCE [LARGE SCALE GENOMIC DNA]</scope>
    <source>
        <strain evidence="1 2">DSM 100025</strain>
    </source>
</reference>
<dbReference type="RefSeq" id="WP_163298826.1">
    <property type="nucleotide sequence ID" value="NZ_JAAGRR010000077.1"/>
</dbReference>
<dbReference type="Proteomes" id="UP000469346">
    <property type="component" value="Unassembled WGS sequence"/>
</dbReference>
<keyword evidence="2" id="KW-1185">Reference proteome</keyword>
<accession>A0A6N9TN23</accession>
<dbReference type="EMBL" id="JAAGRR010000077">
    <property type="protein sequence ID" value="NDY42691.1"/>
    <property type="molecule type" value="Genomic_DNA"/>
</dbReference>
<sequence length="91" mass="10247">MSINMHLREIVGERIKAVVVARMPSWGTRHIYLVFEDGDGWFEIYGRDVHNAKGARGGGFEVLGKLLSGAENVWIYQEGDPVPPLDLTLFF</sequence>
<comment type="caution">
    <text evidence="1">The sequence shown here is derived from an EMBL/GenBank/DDBJ whole genome shotgun (WGS) entry which is preliminary data.</text>
</comment>
<evidence type="ECO:0000313" key="1">
    <source>
        <dbReference type="EMBL" id="NDY42691.1"/>
    </source>
</evidence>
<protein>
    <submittedName>
        <fullName evidence="1">Uncharacterized protein</fullName>
    </submittedName>
</protein>
<gene>
    <name evidence="1" type="ORF">G3N55_07540</name>
</gene>
<evidence type="ECO:0000313" key="2">
    <source>
        <dbReference type="Proteomes" id="UP000469346"/>
    </source>
</evidence>
<dbReference type="AlphaFoldDB" id="A0A6N9TN23"/>
<organism evidence="1 2">
    <name type="scientific">Dissulfurirhabdus thermomarina</name>
    <dbReference type="NCBI Taxonomy" id="1765737"/>
    <lineage>
        <taxon>Bacteria</taxon>
        <taxon>Deltaproteobacteria</taxon>
        <taxon>Dissulfurirhabdaceae</taxon>
        <taxon>Dissulfurirhabdus</taxon>
    </lineage>
</organism>
<proteinExistence type="predicted"/>